<evidence type="ECO:0000256" key="1">
    <source>
        <dbReference type="SAM" id="MobiDB-lite"/>
    </source>
</evidence>
<proteinExistence type="predicted"/>
<sequence>SIDAVEKAVLCTSGSGGEDLFPTVREETHPKGNSMSMLCEDQEKTSRFLDNSNSKKISLIAE</sequence>
<name>A0ABQ9VTU2_SAGOE</name>
<gene>
    <name evidence="2" type="ORF">P7K49_012537</name>
</gene>
<dbReference type="EMBL" id="JASSZA010000005">
    <property type="protein sequence ID" value="KAK2112790.1"/>
    <property type="molecule type" value="Genomic_DNA"/>
</dbReference>
<comment type="caution">
    <text evidence="2">The sequence shown here is derived from an EMBL/GenBank/DDBJ whole genome shotgun (WGS) entry which is preliminary data.</text>
</comment>
<feature type="non-terminal residue" evidence="2">
    <location>
        <position position="1"/>
    </location>
</feature>
<feature type="region of interest" description="Disordered" evidence="1">
    <location>
        <begin position="16"/>
        <end position="38"/>
    </location>
</feature>
<evidence type="ECO:0000313" key="2">
    <source>
        <dbReference type="EMBL" id="KAK2112790.1"/>
    </source>
</evidence>
<organism evidence="2 3">
    <name type="scientific">Saguinus oedipus</name>
    <name type="common">Cotton-top tamarin</name>
    <name type="synonym">Oedipomidas oedipus</name>
    <dbReference type="NCBI Taxonomy" id="9490"/>
    <lineage>
        <taxon>Eukaryota</taxon>
        <taxon>Metazoa</taxon>
        <taxon>Chordata</taxon>
        <taxon>Craniata</taxon>
        <taxon>Vertebrata</taxon>
        <taxon>Euteleostomi</taxon>
        <taxon>Mammalia</taxon>
        <taxon>Eutheria</taxon>
        <taxon>Euarchontoglires</taxon>
        <taxon>Primates</taxon>
        <taxon>Haplorrhini</taxon>
        <taxon>Platyrrhini</taxon>
        <taxon>Cebidae</taxon>
        <taxon>Callitrichinae</taxon>
        <taxon>Saguinus</taxon>
    </lineage>
</organism>
<dbReference type="Proteomes" id="UP001266305">
    <property type="component" value="Unassembled WGS sequence"/>
</dbReference>
<accession>A0ABQ9VTU2</accession>
<evidence type="ECO:0000313" key="3">
    <source>
        <dbReference type="Proteomes" id="UP001266305"/>
    </source>
</evidence>
<protein>
    <submittedName>
        <fullName evidence="2">Uncharacterized protein</fullName>
    </submittedName>
</protein>
<keyword evidence="3" id="KW-1185">Reference proteome</keyword>
<reference evidence="2 3" key="1">
    <citation type="submission" date="2023-05" db="EMBL/GenBank/DDBJ databases">
        <title>B98-5 Cell Line De Novo Hybrid Assembly: An Optical Mapping Approach.</title>
        <authorList>
            <person name="Kananen K."/>
            <person name="Auerbach J.A."/>
            <person name="Kautto E."/>
            <person name="Blachly J.S."/>
        </authorList>
    </citation>
    <scope>NUCLEOTIDE SEQUENCE [LARGE SCALE GENOMIC DNA]</scope>
    <source>
        <strain evidence="2">B95-8</strain>
        <tissue evidence="2">Cell line</tissue>
    </source>
</reference>
<feature type="non-terminal residue" evidence="2">
    <location>
        <position position="62"/>
    </location>
</feature>